<comment type="caution">
    <text evidence="1">The sequence shown here is derived from an EMBL/GenBank/DDBJ whole genome shotgun (WGS) entry which is preliminary data.</text>
</comment>
<dbReference type="Gene3D" id="3.40.1260.10">
    <property type="entry name" value="DsrEFH-like"/>
    <property type="match status" value="2"/>
</dbReference>
<protein>
    <submittedName>
        <fullName evidence="1">Uncharacterized protein</fullName>
    </submittedName>
</protein>
<gene>
    <name evidence="1" type="ORF">ASZ90_016587</name>
</gene>
<dbReference type="SUPFAM" id="SSF75169">
    <property type="entry name" value="DsrEFH-like"/>
    <property type="match status" value="2"/>
</dbReference>
<organism evidence="1">
    <name type="scientific">hydrocarbon metagenome</name>
    <dbReference type="NCBI Taxonomy" id="938273"/>
    <lineage>
        <taxon>unclassified sequences</taxon>
        <taxon>metagenomes</taxon>
        <taxon>ecological metagenomes</taxon>
    </lineage>
</organism>
<dbReference type="PANTHER" id="PTHR34874">
    <property type="entry name" value="PROTEIN YCHN"/>
    <property type="match status" value="1"/>
</dbReference>
<sequence length="394" mass="42991">MFATSFLFCDPVSPERLRWFSESIGAAVRQQYPGEEGTFTIFFTGDALYSLADARTHDAWAALAVLRSVRIVADGDELRLQGMRGPVLSKNPRVIIPGDGTDRTTGAFWDLVVSTLKGEWRDPRQAAFLLCTSPYMNRTPVYMLRFLAGVHASGLRPELYTYLDGVHTVHNGQCPSEFENIGRGVAALAGSAAQSGRDAWFAACSRCATARGYYQMNPGTGFCEPSSCIESITIRPLRDILARFRERHPVLSHASGYVVARDLPAPGMPHLVIFITNPPYCTEWTFGGISLAVAAAMDGIPVTVIFIEDGVHALCGTHEVPAADKIFNIQEMLAATLDVEGLQYLVHGPSLEVRGVRPAPEFQGLRQVHNQDLAGILGGTGQENAGRAKRMIFF</sequence>
<dbReference type="GO" id="GO:0005829">
    <property type="term" value="C:cytosol"/>
    <property type="evidence" value="ECO:0007669"/>
    <property type="project" value="TreeGrafter"/>
</dbReference>
<dbReference type="PANTHER" id="PTHR34874:SF1">
    <property type="entry name" value="PROTEIN YCHN"/>
    <property type="match status" value="1"/>
</dbReference>
<dbReference type="InterPro" id="IPR003787">
    <property type="entry name" value="Sulphur_relay_DsrE/F-like"/>
</dbReference>
<dbReference type="Pfam" id="PF02635">
    <property type="entry name" value="DsrE"/>
    <property type="match status" value="1"/>
</dbReference>
<dbReference type="InterPro" id="IPR027396">
    <property type="entry name" value="DsrEFH-like"/>
</dbReference>
<dbReference type="AlphaFoldDB" id="A0A0W8EN91"/>
<proteinExistence type="predicted"/>
<accession>A0A0W8EN91</accession>
<reference evidence="1" key="1">
    <citation type="journal article" date="2015" name="Proc. Natl. Acad. Sci. U.S.A.">
        <title>Networks of energetic and metabolic interactions define dynamics in microbial communities.</title>
        <authorList>
            <person name="Embree M."/>
            <person name="Liu J.K."/>
            <person name="Al-Bassam M.M."/>
            <person name="Zengler K."/>
        </authorList>
    </citation>
    <scope>NUCLEOTIDE SEQUENCE</scope>
</reference>
<evidence type="ECO:0000313" key="1">
    <source>
        <dbReference type="EMBL" id="KUG10008.1"/>
    </source>
</evidence>
<dbReference type="EMBL" id="LNQE01001747">
    <property type="protein sequence ID" value="KUG10008.1"/>
    <property type="molecule type" value="Genomic_DNA"/>
</dbReference>
<name>A0A0W8EN91_9ZZZZ</name>